<dbReference type="InParanoid" id="D9QKW6"/>
<organism evidence="3 4">
    <name type="scientific">Brevundimonas subvibrioides (strain ATCC 15264 / DSM 4735 / LMG 14903 / NBRC 16000 / CB 81)</name>
    <name type="common">Caulobacter subvibrioides</name>
    <dbReference type="NCBI Taxonomy" id="633149"/>
    <lineage>
        <taxon>Bacteria</taxon>
        <taxon>Pseudomonadati</taxon>
        <taxon>Pseudomonadota</taxon>
        <taxon>Alphaproteobacteria</taxon>
        <taxon>Caulobacterales</taxon>
        <taxon>Caulobacteraceae</taxon>
        <taxon>Brevundimonas</taxon>
    </lineage>
</organism>
<dbReference type="GO" id="GO:0004812">
    <property type="term" value="F:aminoacyl-tRNA ligase activity"/>
    <property type="evidence" value="ECO:0007669"/>
    <property type="project" value="InterPro"/>
</dbReference>
<feature type="chain" id="PRO_5003127090" evidence="2">
    <location>
        <begin position="25"/>
        <end position="483"/>
    </location>
</feature>
<evidence type="ECO:0000313" key="4">
    <source>
        <dbReference type="Proteomes" id="UP000002696"/>
    </source>
</evidence>
<dbReference type="OrthoDB" id="5490906at2"/>
<feature type="region of interest" description="Disordered" evidence="1">
    <location>
        <begin position="31"/>
        <end position="99"/>
    </location>
</feature>
<protein>
    <submittedName>
        <fullName evidence="3">Uncharacterized protein</fullName>
    </submittedName>
</protein>
<name>D9QKW6_BRESC</name>
<gene>
    <name evidence="3" type="ordered locus">Bresu_2471</name>
</gene>
<dbReference type="EMBL" id="CP002102">
    <property type="protein sequence ID" value="ADL01780.1"/>
    <property type="molecule type" value="Genomic_DNA"/>
</dbReference>
<dbReference type="InterPro" id="IPR001412">
    <property type="entry name" value="aa-tRNA-synth_I_CS"/>
</dbReference>
<evidence type="ECO:0000256" key="1">
    <source>
        <dbReference type="SAM" id="MobiDB-lite"/>
    </source>
</evidence>
<dbReference type="HOGENOM" id="CLU_034455_0_0_5"/>
<dbReference type="BioCyc" id="BSUB633149:G1GM8-2475-MONOMER"/>
<dbReference type="GO" id="GO:0006418">
    <property type="term" value="P:tRNA aminoacylation for protein translation"/>
    <property type="evidence" value="ECO:0007669"/>
    <property type="project" value="InterPro"/>
</dbReference>
<dbReference type="PROSITE" id="PS00178">
    <property type="entry name" value="AA_TRNA_LIGASE_I"/>
    <property type="match status" value="1"/>
</dbReference>
<keyword evidence="2" id="KW-0732">Signal</keyword>
<evidence type="ECO:0000256" key="2">
    <source>
        <dbReference type="SAM" id="SignalP"/>
    </source>
</evidence>
<evidence type="ECO:0000313" key="3">
    <source>
        <dbReference type="EMBL" id="ADL01780.1"/>
    </source>
</evidence>
<reference evidence="4" key="1">
    <citation type="journal article" date="2011" name="J. Bacteriol.">
        <title>Genome sequences of eight morphologically diverse alphaproteobacteria.</title>
        <authorList>
            <consortium name="US DOE Joint Genome Institute"/>
            <person name="Brown P.J."/>
            <person name="Kysela D.T."/>
            <person name="Buechlein A."/>
            <person name="Hemmerich C."/>
            <person name="Brun Y.V."/>
        </authorList>
    </citation>
    <scope>NUCLEOTIDE SEQUENCE [LARGE SCALE GENOMIC DNA]</scope>
    <source>
        <strain evidence="4">ATCC 15264 / DSM 4735 / LMG 14903 / NBRC 16000 / CB 81</strain>
    </source>
</reference>
<feature type="compositionally biased region" description="Low complexity" evidence="1">
    <location>
        <begin position="37"/>
        <end position="62"/>
    </location>
</feature>
<dbReference type="GO" id="GO:0005524">
    <property type="term" value="F:ATP binding"/>
    <property type="evidence" value="ECO:0007669"/>
    <property type="project" value="InterPro"/>
</dbReference>
<keyword evidence="4" id="KW-1185">Reference proteome</keyword>
<dbReference type="Proteomes" id="UP000002696">
    <property type="component" value="Chromosome"/>
</dbReference>
<sequence>MAARSLAALSAGASLLAFALPVFAQDHAGHTMPIPQPAATPAQTPVSAAPHAGHAMPAARAPQTAPSPSSHQGHDMSAMQGMDHAMSGMPPGDHPMTSALGPWPIGRDASGTSWQPDVSEHAGIHTTQGGWSFMTHALLNLTYDGQNGPRGDDQTFVSGMVMTSARRDFDDGSTLNLRAMVSPDPLMGKRGYPLLLAAGETADGVETLIDRQHPHDLFMELSASYARRLSDTDSVFAYVGLPGEPAFGPPAFMHRMSAMDSPEAPITHHWLDSTHIVFGVATLGWVHDAFKLEASTFKGREPDQDRYDIERPEFDSWSVRASWNPSAEWSLQASYADVTSPEQLSPGEDDTKWSASAIHTRRIGAEGWWSTTLAWGAKSHGGDDATNALALESAFSPNDRWTMFARAERTETDELLELPGGAHGPVYTVGKVSVGAIRDWRVAEHVRFGVGALYASNFVPDGLEPSYGGDPDGGMIFIRLKID</sequence>
<feature type="signal peptide" evidence="2">
    <location>
        <begin position="1"/>
        <end position="24"/>
    </location>
</feature>
<proteinExistence type="predicted"/>
<accession>D9QKW6</accession>
<dbReference type="KEGG" id="bsb:Bresu_2471"/>
<dbReference type="STRING" id="633149.Bresu_2471"/>
<dbReference type="eggNOG" id="COG3667">
    <property type="taxonomic scope" value="Bacteria"/>
</dbReference>
<dbReference type="AlphaFoldDB" id="D9QKW6"/>